<dbReference type="InterPro" id="IPR050229">
    <property type="entry name" value="GlpE_sulfurtransferase"/>
</dbReference>
<dbReference type="PANTHER" id="PTHR43031:SF1">
    <property type="entry name" value="PYRIDINE NUCLEOTIDE-DISULPHIDE OXIDOREDUCTASE"/>
    <property type="match status" value="1"/>
</dbReference>
<dbReference type="Proteomes" id="UP001596445">
    <property type="component" value="Unassembled WGS sequence"/>
</dbReference>
<dbReference type="AlphaFoldDB" id="A0ABD5W8Q8"/>
<evidence type="ECO:0000259" key="2">
    <source>
        <dbReference type="PROSITE" id="PS50206"/>
    </source>
</evidence>
<dbReference type="SUPFAM" id="SSF52821">
    <property type="entry name" value="Rhodanese/Cell cycle control phosphatase"/>
    <property type="match status" value="1"/>
</dbReference>
<dbReference type="SMART" id="SM00450">
    <property type="entry name" value="RHOD"/>
    <property type="match status" value="1"/>
</dbReference>
<protein>
    <submittedName>
        <fullName evidence="3">Rhodanese-like domain-containing protein</fullName>
    </submittedName>
</protein>
<organism evidence="3 4">
    <name type="scientific">Halovenus salina</name>
    <dbReference type="NCBI Taxonomy" id="1510225"/>
    <lineage>
        <taxon>Archaea</taxon>
        <taxon>Methanobacteriati</taxon>
        <taxon>Methanobacteriota</taxon>
        <taxon>Stenosarchaea group</taxon>
        <taxon>Halobacteria</taxon>
        <taxon>Halobacteriales</taxon>
        <taxon>Haloarculaceae</taxon>
        <taxon>Halovenus</taxon>
    </lineage>
</organism>
<keyword evidence="4" id="KW-1185">Reference proteome</keyword>
<evidence type="ECO:0000313" key="3">
    <source>
        <dbReference type="EMBL" id="MFC7059633.1"/>
    </source>
</evidence>
<name>A0ABD5W8Q8_9EURY</name>
<sequence length="139" mass="15047">MDGEISADELQSLLDDDAATVVDIRNPMAYSQGHIPESRNIPLESLPREVDQLDDADHVVTVCPHGKASVRAARLIASFEGFDGRVDSLEPGITGWDGPTATEHENEDDSPAAPFNPSRRSDTSLGPLPEQRLWNQSGS</sequence>
<dbReference type="CDD" id="cd00158">
    <property type="entry name" value="RHOD"/>
    <property type="match status" value="1"/>
</dbReference>
<dbReference type="InterPro" id="IPR036873">
    <property type="entry name" value="Rhodanese-like_dom_sf"/>
</dbReference>
<reference evidence="3 4" key="1">
    <citation type="journal article" date="2019" name="Int. J. Syst. Evol. Microbiol.">
        <title>The Global Catalogue of Microorganisms (GCM) 10K type strain sequencing project: providing services to taxonomists for standard genome sequencing and annotation.</title>
        <authorList>
            <consortium name="The Broad Institute Genomics Platform"/>
            <consortium name="The Broad Institute Genome Sequencing Center for Infectious Disease"/>
            <person name="Wu L."/>
            <person name="Ma J."/>
        </authorList>
    </citation>
    <scope>NUCLEOTIDE SEQUENCE [LARGE SCALE GENOMIC DNA]</scope>
    <source>
        <strain evidence="3 4">JCM 30072</strain>
    </source>
</reference>
<evidence type="ECO:0000313" key="4">
    <source>
        <dbReference type="Proteomes" id="UP001596445"/>
    </source>
</evidence>
<feature type="region of interest" description="Disordered" evidence="1">
    <location>
        <begin position="87"/>
        <end position="139"/>
    </location>
</feature>
<accession>A0ABD5W8Q8</accession>
<proteinExistence type="predicted"/>
<evidence type="ECO:0000256" key="1">
    <source>
        <dbReference type="SAM" id="MobiDB-lite"/>
    </source>
</evidence>
<dbReference type="Pfam" id="PF00581">
    <property type="entry name" value="Rhodanese"/>
    <property type="match status" value="1"/>
</dbReference>
<dbReference type="RefSeq" id="WP_382187005.1">
    <property type="nucleotide sequence ID" value="NZ_JBHSZI010000001.1"/>
</dbReference>
<feature type="domain" description="Rhodanese" evidence="2">
    <location>
        <begin position="15"/>
        <end position="102"/>
    </location>
</feature>
<gene>
    <name evidence="3" type="ORF">ACFQQG_17395</name>
</gene>
<dbReference type="EMBL" id="JBHSZI010000001">
    <property type="protein sequence ID" value="MFC7059633.1"/>
    <property type="molecule type" value="Genomic_DNA"/>
</dbReference>
<dbReference type="Gene3D" id="3.40.250.10">
    <property type="entry name" value="Rhodanese-like domain"/>
    <property type="match status" value="1"/>
</dbReference>
<comment type="caution">
    <text evidence="3">The sequence shown here is derived from an EMBL/GenBank/DDBJ whole genome shotgun (WGS) entry which is preliminary data.</text>
</comment>
<dbReference type="PROSITE" id="PS50206">
    <property type="entry name" value="RHODANESE_3"/>
    <property type="match status" value="1"/>
</dbReference>
<dbReference type="PANTHER" id="PTHR43031">
    <property type="entry name" value="FAD-DEPENDENT OXIDOREDUCTASE"/>
    <property type="match status" value="1"/>
</dbReference>
<dbReference type="InterPro" id="IPR001763">
    <property type="entry name" value="Rhodanese-like_dom"/>
</dbReference>